<protein>
    <submittedName>
        <fullName evidence="10">Response regulator transcription factor</fullName>
    </submittedName>
</protein>
<evidence type="ECO:0000313" key="11">
    <source>
        <dbReference type="Proteomes" id="UP001595952"/>
    </source>
</evidence>
<dbReference type="Gene3D" id="3.40.50.2300">
    <property type="match status" value="1"/>
</dbReference>
<evidence type="ECO:0000256" key="5">
    <source>
        <dbReference type="ARBA" id="ARBA00023163"/>
    </source>
</evidence>
<keyword evidence="4 7" id="KW-0238">DNA-binding</keyword>
<evidence type="ECO:0000256" key="2">
    <source>
        <dbReference type="ARBA" id="ARBA00023012"/>
    </source>
</evidence>
<dbReference type="SMART" id="SM00448">
    <property type="entry name" value="REC"/>
    <property type="match status" value="1"/>
</dbReference>
<evidence type="ECO:0000259" key="9">
    <source>
        <dbReference type="PROSITE" id="PS51755"/>
    </source>
</evidence>
<feature type="domain" description="OmpR/PhoB-type" evidence="9">
    <location>
        <begin position="127"/>
        <end position="222"/>
    </location>
</feature>
<comment type="caution">
    <text evidence="10">The sequence shown here is derived from an EMBL/GenBank/DDBJ whole genome shotgun (WGS) entry which is preliminary data.</text>
</comment>
<sequence length="226" mass="24740">MRLLLIEDDARLAELITRGLRESGQLVEHAASAREGRELARSLPFDALIVDVGLPEGDEAGFALAQALRDEGQGVPILFLTARTDVESRLRGLDVGGDDYLGKPFDFRELRARLTALVRRSTGRSDNRVPLPGGASLDLNARTVRDAGGQPVLLTARELGLLETLALHPDRAYTRDELLERVWAGQLDIESRVVDVYIGNLRRKLGEGSVVTLRGHGYRLGTLDSP</sequence>
<dbReference type="SMART" id="SM00862">
    <property type="entry name" value="Trans_reg_C"/>
    <property type="match status" value="1"/>
</dbReference>
<organism evidence="10 11">
    <name type="scientific">Deinococcus hohokamensis</name>
    <dbReference type="NCBI Taxonomy" id="309883"/>
    <lineage>
        <taxon>Bacteria</taxon>
        <taxon>Thermotogati</taxon>
        <taxon>Deinococcota</taxon>
        <taxon>Deinococci</taxon>
        <taxon>Deinococcales</taxon>
        <taxon>Deinococcaceae</taxon>
        <taxon>Deinococcus</taxon>
    </lineage>
</organism>
<dbReference type="PANTHER" id="PTHR48111:SF22">
    <property type="entry name" value="REGULATOR OF RPOS"/>
    <property type="match status" value="1"/>
</dbReference>
<feature type="DNA-binding region" description="OmpR/PhoB-type" evidence="7">
    <location>
        <begin position="127"/>
        <end position="222"/>
    </location>
</feature>
<feature type="domain" description="Response regulatory" evidence="8">
    <location>
        <begin position="2"/>
        <end position="118"/>
    </location>
</feature>
<dbReference type="InterPro" id="IPR036388">
    <property type="entry name" value="WH-like_DNA-bd_sf"/>
</dbReference>
<keyword evidence="3" id="KW-0805">Transcription regulation</keyword>
<dbReference type="SUPFAM" id="SSF52172">
    <property type="entry name" value="CheY-like"/>
    <property type="match status" value="1"/>
</dbReference>
<gene>
    <name evidence="10" type="ORF">ACFO0D_18675</name>
</gene>
<accession>A0ABV9IDZ2</accession>
<evidence type="ECO:0000259" key="8">
    <source>
        <dbReference type="PROSITE" id="PS50110"/>
    </source>
</evidence>
<dbReference type="InterPro" id="IPR011006">
    <property type="entry name" value="CheY-like_superfamily"/>
</dbReference>
<keyword evidence="2" id="KW-0902">Two-component regulatory system</keyword>
<name>A0ABV9IDZ2_9DEIO</name>
<keyword evidence="5" id="KW-0804">Transcription</keyword>
<evidence type="ECO:0000256" key="4">
    <source>
        <dbReference type="ARBA" id="ARBA00023125"/>
    </source>
</evidence>
<dbReference type="Gene3D" id="1.10.10.10">
    <property type="entry name" value="Winged helix-like DNA-binding domain superfamily/Winged helix DNA-binding domain"/>
    <property type="match status" value="1"/>
</dbReference>
<dbReference type="InterPro" id="IPR001789">
    <property type="entry name" value="Sig_transdc_resp-reg_receiver"/>
</dbReference>
<dbReference type="CDD" id="cd00383">
    <property type="entry name" value="trans_reg_C"/>
    <property type="match status" value="1"/>
</dbReference>
<dbReference type="Pfam" id="PF00072">
    <property type="entry name" value="Response_reg"/>
    <property type="match status" value="1"/>
</dbReference>
<evidence type="ECO:0000313" key="10">
    <source>
        <dbReference type="EMBL" id="MFC4640359.1"/>
    </source>
</evidence>
<dbReference type="RefSeq" id="WP_380063333.1">
    <property type="nucleotide sequence ID" value="NZ_JBHSEI010000015.1"/>
</dbReference>
<dbReference type="PROSITE" id="PS50110">
    <property type="entry name" value="RESPONSE_REGULATORY"/>
    <property type="match status" value="1"/>
</dbReference>
<reference evidence="11" key="1">
    <citation type="journal article" date="2019" name="Int. J. Syst. Evol. Microbiol.">
        <title>The Global Catalogue of Microorganisms (GCM) 10K type strain sequencing project: providing services to taxonomists for standard genome sequencing and annotation.</title>
        <authorList>
            <consortium name="The Broad Institute Genomics Platform"/>
            <consortium name="The Broad Institute Genome Sequencing Center for Infectious Disease"/>
            <person name="Wu L."/>
            <person name="Ma J."/>
        </authorList>
    </citation>
    <scope>NUCLEOTIDE SEQUENCE [LARGE SCALE GENOMIC DNA]</scope>
    <source>
        <strain evidence="11">CCUG 55995</strain>
    </source>
</reference>
<dbReference type="PROSITE" id="PS51755">
    <property type="entry name" value="OMPR_PHOB"/>
    <property type="match status" value="1"/>
</dbReference>
<keyword evidence="11" id="KW-1185">Reference proteome</keyword>
<evidence type="ECO:0000256" key="3">
    <source>
        <dbReference type="ARBA" id="ARBA00023015"/>
    </source>
</evidence>
<proteinExistence type="predicted"/>
<dbReference type="Pfam" id="PF00486">
    <property type="entry name" value="Trans_reg_C"/>
    <property type="match status" value="1"/>
</dbReference>
<dbReference type="PANTHER" id="PTHR48111">
    <property type="entry name" value="REGULATOR OF RPOS"/>
    <property type="match status" value="1"/>
</dbReference>
<dbReference type="SUPFAM" id="SSF46894">
    <property type="entry name" value="C-terminal effector domain of the bipartite response regulators"/>
    <property type="match status" value="1"/>
</dbReference>
<dbReference type="Proteomes" id="UP001595952">
    <property type="component" value="Unassembled WGS sequence"/>
</dbReference>
<evidence type="ECO:0000256" key="7">
    <source>
        <dbReference type="PROSITE-ProRule" id="PRU01091"/>
    </source>
</evidence>
<dbReference type="InterPro" id="IPR039420">
    <property type="entry name" value="WalR-like"/>
</dbReference>
<evidence type="ECO:0000256" key="6">
    <source>
        <dbReference type="PROSITE-ProRule" id="PRU00169"/>
    </source>
</evidence>
<dbReference type="InterPro" id="IPR016032">
    <property type="entry name" value="Sig_transdc_resp-reg_C-effctor"/>
</dbReference>
<keyword evidence="1 6" id="KW-0597">Phosphoprotein</keyword>
<evidence type="ECO:0000256" key="1">
    <source>
        <dbReference type="ARBA" id="ARBA00022553"/>
    </source>
</evidence>
<feature type="modified residue" description="4-aspartylphosphate" evidence="6">
    <location>
        <position position="51"/>
    </location>
</feature>
<dbReference type="InterPro" id="IPR001867">
    <property type="entry name" value="OmpR/PhoB-type_DNA-bd"/>
</dbReference>
<dbReference type="EMBL" id="JBHSEI010000015">
    <property type="protein sequence ID" value="MFC4640359.1"/>
    <property type="molecule type" value="Genomic_DNA"/>
</dbReference>